<reference evidence="2" key="2">
    <citation type="submission" date="2020-06" db="EMBL/GenBank/DDBJ databases">
        <authorList>
            <person name="Sheffer M."/>
        </authorList>
    </citation>
    <scope>NUCLEOTIDE SEQUENCE</scope>
</reference>
<proteinExistence type="predicted"/>
<reference evidence="2" key="1">
    <citation type="journal article" date="2020" name="bioRxiv">
        <title>Chromosome-level reference genome of the European wasp spider Argiope bruennichi: a resource for studies on range expansion and evolutionary adaptation.</title>
        <authorList>
            <person name="Sheffer M.M."/>
            <person name="Hoppe A."/>
            <person name="Krehenwinkel H."/>
            <person name="Uhl G."/>
            <person name="Kuss A.W."/>
            <person name="Jensen L."/>
            <person name="Jensen C."/>
            <person name="Gillespie R.G."/>
            <person name="Hoff K.J."/>
            <person name="Prost S."/>
        </authorList>
    </citation>
    <scope>NUCLEOTIDE SEQUENCE</scope>
</reference>
<comment type="caution">
    <text evidence="2">The sequence shown here is derived from an EMBL/GenBank/DDBJ whole genome shotgun (WGS) entry which is preliminary data.</text>
</comment>
<evidence type="ECO:0000313" key="2">
    <source>
        <dbReference type="EMBL" id="KAF8764388.1"/>
    </source>
</evidence>
<feature type="chain" id="PRO_5035914523" evidence="1">
    <location>
        <begin position="19"/>
        <end position="94"/>
    </location>
</feature>
<dbReference type="EMBL" id="JABXBU010002231">
    <property type="protein sequence ID" value="KAF8764388.1"/>
    <property type="molecule type" value="Genomic_DNA"/>
</dbReference>
<organism evidence="2 3">
    <name type="scientific">Argiope bruennichi</name>
    <name type="common">Wasp spider</name>
    <name type="synonym">Aranea bruennichi</name>
    <dbReference type="NCBI Taxonomy" id="94029"/>
    <lineage>
        <taxon>Eukaryota</taxon>
        <taxon>Metazoa</taxon>
        <taxon>Ecdysozoa</taxon>
        <taxon>Arthropoda</taxon>
        <taxon>Chelicerata</taxon>
        <taxon>Arachnida</taxon>
        <taxon>Araneae</taxon>
        <taxon>Araneomorphae</taxon>
        <taxon>Entelegynae</taxon>
        <taxon>Araneoidea</taxon>
        <taxon>Araneidae</taxon>
        <taxon>Argiope</taxon>
    </lineage>
</organism>
<dbReference type="AlphaFoldDB" id="A0A8T0E0R5"/>
<keyword evidence="1" id="KW-0732">Signal</keyword>
<gene>
    <name evidence="2" type="ORF">HNY73_022464</name>
</gene>
<accession>A0A8T0E0R5</accession>
<evidence type="ECO:0000313" key="3">
    <source>
        <dbReference type="Proteomes" id="UP000807504"/>
    </source>
</evidence>
<protein>
    <submittedName>
        <fullName evidence="2">Uncharacterized protein</fullName>
    </submittedName>
</protein>
<keyword evidence="3" id="KW-1185">Reference proteome</keyword>
<evidence type="ECO:0000256" key="1">
    <source>
        <dbReference type="SAM" id="SignalP"/>
    </source>
</evidence>
<dbReference type="Proteomes" id="UP000807504">
    <property type="component" value="Unassembled WGS sequence"/>
</dbReference>
<name>A0A8T0E0R5_ARGBR</name>
<feature type="signal peptide" evidence="1">
    <location>
        <begin position="1"/>
        <end position="18"/>
    </location>
</feature>
<sequence>MKLLLVLIFLAVVGTATAQANGSVCPAVSKIACPEMRSMDCCSTSDCHGEDVCCHVNICETKCQPPIKGESAAYNVTAEKCSILQKEIMDRQSG</sequence>